<feature type="compositionally biased region" description="Polar residues" evidence="7">
    <location>
        <begin position="10"/>
        <end position="20"/>
    </location>
</feature>
<dbReference type="GO" id="GO:0000139">
    <property type="term" value="C:Golgi membrane"/>
    <property type="evidence" value="ECO:0007669"/>
    <property type="project" value="UniProtKB-SubCell"/>
</dbReference>
<feature type="transmembrane region" description="Helical" evidence="6">
    <location>
        <begin position="71"/>
        <end position="90"/>
    </location>
</feature>
<evidence type="ECO:0000256" key="4">
    <source>
        <dbReference type="ARBA" id="ARBA00022989"/>
    </source>
</evidence>
<keyword evidence="5 6" id="KW-0472">Membrane</keyword>
<organism evidence="9">
    <name type="scientific">Hemiselmis tepida</name>
    <dbReference type="NCBI Taxonomy" id="464990"/>
    <lineage>
        <taxon>Eukaryota</taxon>
        <taxon>Cryptophyceae</taxon>
        <taxon>Cryptomonadales</taxon>
        <taxon>Hemiselmidaceae</taxon>
        <taxon>Hemiselmis</taxon>
    </lineage>
</organism>
<name>A0A7S0VU54_9CRYP</name>
<sequence>MSLLDESLTAAPSGQLSSEASAPGGQDLEDTTLDEPVLETIKRDLRMVWRKIGKVAIPSQDTKDELRNWDLWGPLFLCLILAILLSIDESEGGLPSNHDRPAAVFSSLLVMVAVGAIVVTVNAKLLGGNVSFFQNICLLGYCVAPMILATILCIIVRITMTDQAFTCGLGEFNKKGGKVTTTCGPPAWPEGVCRNSANETANIGAACTGWNDESCTGDARCNDPHTVVTNVVLRLLFAIGGMVWSLRSSLGFLSEVVKPERRGLAAYPACLFFASIAWMIMLRTSSA</sequence>
<evidence type="ECO:0000256" key="2">
    <source>
        <dbReference type="ARBA" id="ARBA00010596"/>
    </source>
</evidence>
<dbReference type="PANTHER" id="PTHR21236:SF1">
    <property type="entry name" value="PROTEIN YIPF6"/>
    <property type="match status" value="1"/>
</dbReference>
<evidence type="ECO:0000256" key="6">
    <source>
        <dbReference type="RuleBase" id="RU361264"/>
    </source>
</evidence>
<dbReference type="Pfam" id="PF04893">
    <property type="entry name" value="Yip1"/>
    <property type="match status" value="1"/>
</dbReference>
<protein>
    <recommendedName>
        <fullName evidence="6">Protein YIPF</fullName>
    </recommendedName>
</protein>
<proteinExistence type="inferred from homology"/>
<evidence type="ECO:0000256" key="1">
    <source>
        <dbReference type="ARBA" id="ARBA00004141"/>
    </source>
</evidence>
<reference evidence="9" key="1">
    <citation type="submission" date="2021-01" db="EMBL/GenBank/DDBJ databases">
        <authorList>
            <person name="Corre E."/>
            <person name="Pelletier E."/>
            <person name="Niang G."/>
            <person name="Scheremetjew M."/>
            <person name="Finn R."/>
            <person name="Kale V."/>
            <person name="Holt S."/>
            <person name="Cochrane G."/>
            <person name="Meng A."/>
            <person name="Brown T."/>
            <person name="Cohen L."/>
        </authorList>
    </citation>
    <scope>NUCLEOTIDE SEQUENCE</scope>
    <source>
        <strain evidence="9">CCMP443</strain>
    </source>
</reference>
<keyword evidence="4 6" id="KW-1133">Transmembrane helix</keyword>
<dbReference type="InterPro" id="IPR006977">
    <property type="entry name" value="Yip1_dom"/>
</dbReference>
<keyword evidence="3 6" id="KW-0812">Transmembrane</keyword>
<evidence type="ECO:0000259" key="8">
    <source>
        <dbReference type="Pfam" id="PF04893"/>
    </source>
</evidence>
<evidence type="ECO:0000256" key="5">
    <source>
        <dbReference type="ARBA" id="ARBA00023136"/>
    </source>
</evidence>
<evidence type="ECO:0000313" key="9">
    <source>
        <dbReference type="EMBL" id="CAD8798165.1"/>
    </source>
</evidence>
<accession>A0A7S0VU54</accession>
<comment type="similarity">
    <text evidence="2 6">Belongs to the YIP1 family.</text>
</comment>
<feature type="region of interest" description="Disordered" evidence="7">
    <location>
        <begin position="1"/>
        <end position="33"/>
    </location>
</feature>
<dbReference type="EMBL" id="HBFN01020311">
    <property type="protein sequence ID" value="CAD8798165.1"/>
    <property type="molecule type" value="Transcribed_RNA"/>
</dbReference>
<evidence type="ECO:0000256" key="7">
    <source>
        <dbReference type="SAM" id="MobiDB-lite"/>
    </source>
</evidence>
<feature type="transmembrane region" description="Helical" evidence="6">
    <location>
        <begin position="264"/>
        <end position="282"/>
    </location>
</feature>
<evidence type="ECO:0000256" key="3">
    <source>
        <dbReference type="ARBA" id="ARBA00022692"/>
    </source>
</evidence>
<dbReference type="PANTHER" id="PTHR21236">
    <property type="entry name" value="GOLGI MEMBRANE PROTEIN YIP1"/>
    <property type="match status" value="1"/>
</dbReference>
<feature type="transmembrane region" description="Helical" evidence="6">
    <location>
        <begin position="132"/>
        <end position="156"/>
    </location>
</feature>
<feature type="transmembrane region" description="Helical" evidence="6">
    <location>
        <begin position="227"/>
        <end position="244"/>
    </location>
</feature>
<comment type="subcellular location">
    <subcellularLocation>
        <location evidence="6">Golgi apparatus membrane</location>
        <topology evidence="6">Multi-pass membrane protein</topology>
    </subcellularLocation>
    <subcellularLocation>
        <location evidence="1">Membrane</location>
        <topology evidence="1">Multi-pass membrane protein</topology>
    </subcellularLocation>
</comment>
<dbReference type="GO" id="GO:0005802">
    <property type="term" value="C:trans-Golgi network"/>
    <property type="evidence" value="ECO:0007669"/>
    <property type="project" value="TreeGrafter"/>
</dbReference>
<dbReference type="InterPro" id="IPR045231">
    <property type="entry name" value="Yip1/4-like"/>
</dbReference>
<dbReference type="AlphaFoldDB" id="A0A7S0VU54"/>
<feature type="domain" description="Yip1" evidence="8">
    <location>
        <begin position="66"/>
        <end position="278"/>
    </location>
</feature>
<feature type="transmembrane region" description="Helical" evidence="6">
    <location>
        <begin position="102"/>
        <end position="126"/>
    </location>
</feature>
<dbReference type="GO" id="GO:0006888">
    <property type="term" value="P:endoplasmic reticulum to Golgi vesicle-mediated transport"/>
    <property type="evidence" value="ECO:0007669"/>
    <property type="project" value="InterPro"/>
</dbReference>
<gene>
    <name evidence="9" type="ORF">HTEP1355_LOCUS11806</name>
</gene>